<evidence type="ECO:0000313" key="3">
    <source>
        <dbReference type="Proteomes" id="UP001231616"/>
    </source>
</evidence>
<gene>
    <name evidence="2" type="ORF">Q3O60_12695</name>
</gene>
<dbReference type="Proteomes" id="UP001231616">
    <property type="component" value="Unassembled WGS sequence"/>
</dbReference>
<evidence type="ECO:0000256" key="1">
    <source>
        <dbReference type="SAM" id="Phobius"/>
    </source>
</evidence>
<keyword evidence="1" id="KW-0812">Transmembrane</keyword>
<keyword evidence="1" id="KW-0472">Membrane</keyword>
<dbReference type="RefSeq" id="WP_305894313.1">
    <property type="nucleotide sequence ID" value="NZ_JAUZVZ010000018.1"/>
</dbReference>
<accession>A0ABT9H151</accession>
<proteinExistence type="predicted"/>
<keyword evidence="3" id="KW-1185">Reference proteome</keyword>
<reference evidence="2 3" key="1">
    <citation type="submission" date="2023-08" db="EMBL/GenBank/DDBJ databases">
        <authorList>
            <person name="Joshi A."/>
            <person name="Thite S."/>
        </authorList>
    </citation>
    <scope>NUCLEOTIDE SEQUENCE [LARGE SCALE GENOMIC DNA]</scope>
    <source>
        <strain evidence="2 3">AC40</strain>
    </source>
</reference>
<keyword evidence="1" id="KW-1133">Transmembrane helix</keyword>
<protein>
    <submittedName>
        <fullName evidence="2">Uncharacterized protein</fullName>
    </submittedName>
</protein>
<dbReference type="EMBL" id="JAUZVZ010000018">
    <property type="protein sequence ID" value="MDP4537051.1"/>
    <property type="molecule type" value="Genomic_DNA"/>
</dbReference>
<sequence length="134" mass="15448">MNTDKHHGVSYFEVAEHTIKVVVSFISGLEQIYVDDQLVSSSRNWWLRSVHSFELDGQPAEVRIRTVSLFKGPLQIELHVDGHYQDGDEWDLPRMMEQLNNGKKTKWWVLMLIMFAFGFLGGAFGFGLGIWFKG</sequence>
<comment type="caution">
    <text evidence="2">The sequence shown here is derived from an EMBL/GenBank/DDBJ whole genome shotgun (WGS) entry which is preliminary data.</text>
</comment>
<organism evidence="2 3">
    <name type="scientific">Alkalimonas collagenimarina</name>
    <dbReference type="NCBI Taxonomy" id="400390"/>
    <lineage>
        <taxon>Bacteria</taxon>
        <taxon>Pseudomonadati</taxon>
        <taxon>Pseudomonadota</taxon>
        <taxon>Gammaproteobacteria</taxon>
        <taxon>Alkalimonas</taxon>
    </lineage>
</organism>
<evidence type="ECO:0000313" key="2">
    <source>
        <dbReference type="EMBL" id="MDP4537051.1"/>
    </source>
</evidence>
<feature type="transmembrane region" description="Helical" evidence="1">
    <location>
        <begin position="107"/>
        <end position="132"/>
    </location>
</feature>
<name>A0ABT9H151_9GAMM</name>